<dbReference type="NCBIfam" id="NF047389">
    <property type="entry name" value="ATPase_Sll1717"/>
    <property type="match status" value="1"/>
</dbReference>
<proteinExistence type="predicted"/>
<accession>A0A2G8T931</accession>
<dbReference type="Proteomes" id="UP000230390">
    <property type="component" value="Unassembled WGS sequence"/>
</dbReference>
<dbReference type="EMBL" id="PDOC01000033">
    <property type="protein sequence ID" value="PIL42178.1"/>
    <property type="molecule type" value="Genomic_DNA"/>
</dbReference>
<dbReference type="AlphaFoldDB" id="A0A2G8T931"/>
<evidence type="ECO:0000313" key="2">
    <source>
        <dbReference type="Proteomes" id="UP000230390"/>
    </source>
</evidence>
<evidence type="ECO:0000313" key="1">
    <source>
        <dbReference type="EMBL" id="PIL42178.1"/>
    </source>
</evidence>
<organism evidence="1 2">
    <name type="scientific">Massilia eurypsychrophila</name>
    <dbReference type="NCBI Taxonomy" id="1485217"/>
    <lineage>
        <taxon>Bacteria</taxon>
        <taxon>Pseudomonadati</taxon>
        <taxon>Pseudomonadota</taxon>
        <taxon>Betaproteobacteria</taxon>
        <taxon>Burkholderiales</taxon>
        <taxon>Oxalobacteraceae</taxon>
        <taxon>Telluria group</taxon>
        <taxon>Massilia</taxon>
    </lineage>
</organism>
<keyword evidence="2" id="KW-1185">Reference proteome</keyword>
<dbReference type="InterPro" id="IPR059206">
    <property type="entry name" value="Sll1717-like"/>
</dbReference>
<comment type="caution">
    <text evidence="1">The sequence shown here is derived from an EMBL/GenBank/DDBJ whole genome shotgun (WGS) entry which is preliminary data.</text>
</comment>
<gene>
    <name evidence="1" type="ORF">CR105_25580</name>
</gene>
<protein>
    <submittedName>
        <fullName evidence="1">Uncharacterized protein</fullName>
    </submittedName>
</protein>
<reference evidence="1 2" key="1">
    <citation type="submission" date="2017-10" db="EMBL/GenBank/DDBJ databases">
        <title>Massilia psychrophilum sp. nov., a novel purple-pigmented bacterium isolated from Tianshan glacier, Xinjiang Municipality, China.</title>
        <authorList>
            <person name="Wang H."/>
        </authorList>
    </citation>
    <scope>NUCLEOTIDE SEQUENCE [LARGE SCALE GENOMIC DNA]</scope>
    <source>
        <strain evidence="1 2">JCM 30074</strain>
    </source>
</reference>
<name>A0A2G8T931_9BURK</name>
<sequence length="290" mass="33817">MLMFSQIIGHLKGIAEHLQSPNKHFIIIDGLDDQLSEKNNQLLIISALISESGELNKLFREQNVPMKIVILCRKDIYQKLPGANKNKLSNYTVTLNWYEDQIDTNEKHIIKLAQFRAAKSGLQGNLFDTNFQKKYDDKDSVEYLLDNTRYTPRDFLRLLTEIQGFKAKSSTVSYNDLVKSVKKYSTDYFWPEIEDELDGYFSRKDISILKQALIHFHKREFKFLEFSMFLNGNKYELPDLKRMLEVMYDCGAISNRTDNGNYFSKMRDGNDFNERHAITLHRGALKALGL</sequence>